<dbReference type="OrthoDB" id="6091153at2759"/>
<name>A0A9Q1CR85_HOLLE</name>
<comment type="caution">
    <text evidence="1">The sequence shown here is derived from an EMBL/GenBank/DDBJ whole genome shotgun (WGS) entry which is preliminary data.</text>
</comment>
<dbReference type="PANTHER" id="PTHR45823">
    <property type="entry name" value="T-SNARE COILED-COIL HOMOLOGY DOMAIN-CONTAINING PROTEIN"/>
    <property type="match status" value="1"/>
</dbReference>
<protein>
    <submittedName>
        <fullName evidence="1">Uncharacterized protein</fullName>
    </submittedName>
</protein>
<keyword evidence="2" id="KW-1185">Reference proteome</keyword>
<organism evidence="1 2">
    <name type="scientific">Holothuria leucospilota</name>
    <name type="common">Black long sea cucumber</name>
    <name type="synonym">Mertensiothuria leucospilota</name>
    <dbReference type="NCBI Taxonomy" id="206669"/>
    <lineage>
        <taxon>Eukaryota</taxon>
        <taxon>Metazoa</taxon>
        <taxon>Echinodermata</taxon>
        <taxon>Eleutherozoa</taxon>
        <taxon>Echinozoa</taxon>
        <taxon>Holothuroidea</taxon>
        <taxon>Aspidochirotacea</taxon>
        <taxon>Aspidochirotida</taxon>
        <taxon>Holothuriidae</taxon>
        <taxon>Holothuria</taxon>
    </lineage>
</organism>
<proteinExistence type="predicted"/>
<dbReference type="PANTHER" id="PTHR45823:SF1">
    <property type="entry name" value="T-SNARE COILED-COIL HOMOLOGY DOMAIN-CONTAINING PROTEIN"/>
    <property type="match status" value="1"/>
</dbReference>
<accession>A0A9Q1CR85</accession>
<sequence>MLPEKYDRKSCWSDYLVHFEHIASINGWHQLEMAKFLGASLKGEAQKAFTDLPPHERHSYQAMCNALSRRSGVEKQGLIYRVRLQNRTQGPDESIVELGQALKRLIVRAYSRVSDEFAIDAFRNALKDPELKKVCIKPTPGI</sequence>
<reference evidence="1" key="1">
    <citation type="submission" date="2021-10" db="EMBL/GenBank/DDBJ databases">
        <title>Tropical sea cucumber genome reveals ecological adaptation and Cuvierian tubules defense mechanism.</title>
        <authorList>
            <person name="Chen T."/>
        </authorList>
    </citation>
    <scope>NUCLEOTIDE SEQUENCE</scope>
    <source>
        <strain evidence="1">Nanhai2018</strain>
        <tissue evidence="1">Muscle</tissue>
    </source>
</reference>
<evidence type="ECO:0000313" key="2">
    <source>
        <dbReference type="Proteomes" id="UP001152320"/>
    </source>
</evidence>
<gene>
    <name evidence="1" type="ORF">HOLleu_02384</name>
</gene>
<dbReference type="AlphaFoldDB" id="A0A9Q1CR85"/>
<evidence type="ECO:0000313" key="1">
    <source>
        <dbReference type="EMBL" id="KAJ8049585.1"/>
    </source>
</evidence>
<dbReference type="EMBL" id="JAIZAY010000001">
    <property type="protein sequence ID" value="KAJ8049585.1"/>
    <property type="molecule type" value="Genomic_DNA"/>
</dbReference>
<dbReference type="Proteomes" id="UP001152320">
    <property type="component" value="Chromosome 1"/>
</dbReference>